<sequence>MAEVEQKKKRTFRKFTYRGVDLDQLLDTSYEELMQLYSARPAAEAALAAQAPEKGQKGGAAHGEARGGEDPPARHDHPARDGGEHGGRVQRQDLQPGGDQAGDDRPPPGRVLHHLQACEARPAWHRCHPLLTLHPPQVAVANKDSCSVKKKKEKRKKKRNT</sequence>
<evidence type="ECO:0000313" key="6">
    <source>
        <dbReference type="EMBL" id="KAH0511247.1"/>
    </source>
</evidence>
<evidence type="ECO:0000256" key="4">
    <source>
        <dbReference type="ARBA" id="ARBA00035469"/>
    </source>
</evidence>
<dbReference type="AlphaFoldDB" id="A0A8J6GJ46"/>
<feature type="region of interest" description="Disordered" evidence="5">
    <location>
        <begin position="135"/>
        <end position="161"/>
    </location>
</feature>
<feature type="compositionally biased region" description="Basic and acidic residues" evidence="5">
    <location>
        <begin position="63"/>
        <end position="91"/>
    </location>
</feature>
<evidence type="ECO:0000256" key="2">
    <source>
        <dbReference type="ARBA" id="ARBA00022980"/>
    </source>
</evidence>
<dbReference type="GO" id="GO:1990904">
    <property type="term" value="C:ribonucleoprotein complex"/>
    <property type="evidence" value="ECO:0007669"/>
    <property type="project" value="UniProtKB-KW"/>
</dbReference>
<dbReference type="InterPro" id="IPR023575">
    <property type="entry name" value="Ribosomal_uS19_SF"/>
</dbReference>
<evidence type="ECO:0000256" key="3">
    <source>
        <dbReference type="ARBA" id="ARBA00023274"/>
    </source>
</evidence>
<name>A0A8J6GJ46_MICOH</name>
<feature type="compositionally biased region" description="Basic residues" evidence="5">
    <location>
        <begin position="148"/>
        <end position="161"/>
    </location>
</feature>
<dbReference type="Proteomes" id="UP000710432">
    <property type="component" value="Unassembled WGS sequence"/>
</dbReference>
<keyword evidence="3" id="KW-0687">Ribonucleoprotein</keyword>
<comment type="similarity">
    <text evidence="1">Belongs to the universal ribosomal protein uS19 family.</text>
</comment>
<proteinExistence type="inferred from homology"/>
<gene>
    <name evidence="6" type="ORF">LTLLF_151355</name>
</gene>
<evidence type="ECO:0000256" key="5">
    <source>
        <dbReference type="SAM" id="MobiDB-lite"/>
    </source>
</evidence>
<dbReference type="GO" id="GO:0005840">
    <property type="term" value="C:ribosome"/>
    <property type="evidence" value="ECO:0007669"/>
    <property type="project" value="UniProtKB-KW"/>
</dbReference>
<protein>
    <recommendedName>
        <fullName evidence="4">40S ribosomal protein S15</fullName>
    </recommendedName>
</protein>
<dbReference type="GO" id="GO:0003735">
    <property type="term" value="F:structural constituent of ribosome"/>
    <property type="evidence" value="ECO:0007669"/>
    <property type="project" value="InterPro"/>
</dbReference>
<dbReference type="EMBL" id="JAATJU010022245">
    <property type="protein sequence ID" value="KAH0511247.1"/>
    <property type="molecule type" value="Genomic_DNA"/>
</dbReference>
<feature type="region of interest" description="Disordered" evidence="5">
    <location>
        <begin position="44"/>
        <end position="111"/>
    </location>
</feature>
<evidence type="ECO:0000313" key="7">
    <source>
        <dbReference type="Proteomes" id="UP000710432"/>
    </source>
</evidence>
<accession>A0A8J6GJ46</accession>
<dbReference type="GO" id="GO:0006412">
    <property type="term" value="P:translation"/>
    <property type="evidence" value="ECO:0007669"/>
    <property type="project" value="InterPro"/>
</dbReference>
<keyword evidence="2 6" id="KW-0689">Ribosomal protein</keyword>
<comment type="caution">
    <text evidence="6">The sequence shown here is derived from an EMBL/GenBank/DDBJ whole genome shotgun (WGS) entry which is preliminary data.</text>
</comment>
<organism evidence="6 7">
    <name type="scientific">Microtus ochrogaster</name>
    <name type="common">Prairie vole</name>
    <dbReference type="NCBI Taxonomy" id="79684"/>
    <lineage>
        <taxon>Eukaryota</taxon>
        <taxon>Metazoa</taxon>
        <taxon>Chordata</taxon>
        <taxon>Craniata</taxon>
        <taxon>Vertebrata</taxon>
        <taxon>Euteleostomi</taxon>
        <taxon>Mammalia</taxon>
        <taxon>Eutheria</taxon>
        <taxon>Euarchontoglires</taxon>
        <taxon>Glires</taxon>
        <taxon>Rodentia</taxon>
        <taxon>Myomorpha</taxon>
        <taxon>Muroidea</taxon>
        <taxon>Cricetidae</taxon>
        <taxon>Arvicolinae</taxon>
        <taxon>Microtus</taxon>
    </lineage>
</organism>
<evidence type="ECO:0000256" key="1">
    <source>
        <dbReference type="ARBA" id="ARBA00007345"/>
    </source>
</evidence>
<reference evidence="6" key="1">
    <citation type="submission" date="2020-03" db="EMBL/GenBank/DDBJ databases">
        <title>Studies in the Genomics of Life Span.</title>
        <authorList>
            <person name="Glass D."/>
        </authorList>
    </citation>
    <scope>NUCLEOTIDE SEQUENCE</scope>
    <source>
        <strain evidence="6">LTLLF</strain>
        <tissue evidence="6">Muscle</tissue>
    </source>
</reference>
<dbReference type="Gene3D" id="3.30.860.10">
    <property type="entry name" value="30s Ribosomal Protein S19, Chain A"/>
    <property type="match status" value="1"/>
</dbReference>